<evidence type="ECO:0000313" key="2">
    <source>
        <dbReference type="EMBL" id="RGJ03767.1"/>
    </source>
</evidence>
<gene>
    <name evidence="2" type="ORF">DXD79_15430</name>
</gene>
<evidence type="ECO:0000313" key="3">
    <source>
        <dbReference type="Proteomes" id="UP000263014"/>
    </source>
</evidence>
<accession>A0A374P745</accession>
<feature type="transmembrane region" description="Helical" evidence="1">
    <location>
        <begin position="12"/>
        <end position="32"/>
    </location>
</feature>
<keyword evidence="1" id="KW-1133">Transmembrane helix</keyword>
<dbReference type="EMBL" id="QSON01000006">
    <property type="protein sequence ID" value="RGJ03767.1"/>
    <property type="molecule type" value="Genomic_DNA"/>
</dbReference>
<evidence type="ECO:0000256" key="1">
    <source>
        <dbReference type="SAM" id="Phobius"/>
    </source>
</evidence>
<dbReference type="AlphaFoldDB" id="A0A374P745"/>
<reference evidence="2 3" key="1">
    <citation type="submission" date="2018-08" db="EMBL/GenBank/DDBJ databases">
        <title>A genome reference for cultivated species of the human gut microbiota.</title>
        <authorList>
            <person name="Zou Y."/>
            <person name="Xue W."/>
            <person name="Luo G."/>
        </authorList>
    </citation>
    <scope>NUCLEOTIDE SEQUENCE [LARGE SCALE GENOMIC DNA]</scope>
    <source>
        <strain evidence="2 3">TM09-12</strain>
    </source>
</reference>
<sequence>MKKIYAKGYLKLSVLGLCVGMFIMLYGIYSIINYTKGAKLLCIFSSGLIILILYKVLKIFPNTWIKYDTDIITISRISKEHENGKMQRKENTLNVKNISKYGFSFELLQKNIEYTHGKNGALGIDLEIVILMKNNEKFPLDLMYYTKKQRKLLLQHIYTNTGIFPTGSLNNYL</sequence>
<keyword evidence="1" id="KW-0472">Membrane</keyword>
<organism evidence="2 3">
    <name type="scientific">Hungatella hathewayi</name>
    <dbReference type="NCBI Taxonomy" id="154046"/>
    <lineage>
        <taxon>Bacteria</taxon>
        <taxon>Bacillati</taxon>
        <taxon>Bacillota</taxon>
        <taxon>Clostridia</taxon>
        <taxon>Lachnospirales</taxon>
        <taxon>Lachnospiraceae</taxon>
        <taxon>Hungatella</taxon>
    </lineage>
</organism>
<feature type="transmembrane region" description="Helical" evidence="1">
    <location>
        <begin position="38"/>
        <end position="57"/>
    </location>
</feature>
<comment type="caution">
    <text evidence="2">The sequence shown here is derived from an EMBL/GenBank/DDBJ whole genome shotgun (WGS) entry which is preliminary data.</text>
</comment>
<dbReference type="Proteomes" id="UP000263014">
    <property type="component" value="Unassembled WGS sequence"/>
</dbReference>
<keyword evidence="1" id="KW-0812">Transmembrane</keyword>
<name>A0A374P745_9FIRM</name>
<protein>
    <submittedName>
        <fullName evidence="2">Uncharacterized protein</fullName>
    </submittedName>
</protein>
<dbReference type="RefSeq" id="WP_054344487.1">
    <property type="nucleotide sequence ID" value="NZ_QSON01000006.1"/>
</dbReference>
<proteinExistence type="predicted"/>